<protein>
    <recommendedName>
        <fullName evidence="3">Tc1-like transposase DDE domain-containing protein</fullName>
    </recommendedName>
</protein>
<accession>A0A5J4UN45</accession>
<dbReference type="Gene3D" id="3.30.420.10">
    <property type="entry name" value="Ribonuclease H-like superfamily/Ribonuclease H"/>
    <property type="match status" value="1"/>
</dbReference>
<comment type="caution">
    <text evidence="1">The sequence shown here is derived from an EMBL/GenBank/DDBJ whole genome shotgun (WGS) entry which is preliminary data.</text>
</comment>
<evidence type="ECO:0000313" key="1">
    <source>
        <dbReference type="EMBL" id="KAA6371847.1"/>
    </source>
</evidence>
<dbReference type="AlphaFoldDB" id="A0A5J4UN45"/>
<dbReference type="Proteomes" id="UP000324800">
    <property type="component" value="Unassembled WGS sequence"/>
</dbReference>
<evidence type="ECO:0008006" key="3">
    <source>
        <dbReference type="Google" id="ProtNLM"/>
    </source>
</evidence>
<dbReference type="InterPro" id="IPR036397">
    <property type="entry name" value="RNaseH_sf"/>
</dbReference>
<gene>
    <name evidence="1" type="ORF">EZS28_032626</name>
</gene>
<dbReference type="EMBL" id="SNRW01014107">
    <property type="protein sequence ID" value="KAA6371847.1"/>
    <property type="molecule type" value="Genomic_DNA"/>
</dbReference>
<evidence type="ECO:0000313" key="2">
    <source>
        <dbReference type="Proteomes" id="UP000324800"/>
    </source>
</evidence>
<dbReference type="PANTHER" id="PTHR46060">
    <property type="entry name" value="MARINER MOS1 TRANSPOSASE-LIKE PROTEIN"/>
    <property type="match status" value="1"/>
</dbReference>
<dbReference type="PANTHER" id="PTHR46060:SF1">
    <property type="entry name" value="MARINER MOS1 TRANSPOSASE-LIKE PROTEIN"/>
    <property type="match status" value="1"/>
</dbReference>
<organism evidence="1 2">
    <name type="scientific">Streblomastix strix</name>
    <dbReference type="NCBI Taxonomy" id="222440"/>
    <lineage>
        <taxon>Eukaryota</taxon>
        <taxon>Metamonada</taxon>
        <taxon>Preaxostyla</taxon>
        <taxon>Oxymonadida</taxon>
        <taxon>Streblomastigidae</taxon>
        <taxon>Streblomastix</taxon>
    </lineage>
</organism>
<dbReference type="GO" id="GO:0003676">
    <property type="term" value="F:nucleic acid binding"/>
    <property type="evidence" value="ECO:0007669"/>
    <property type="project" value="InterPro"/>
</dbReference>
<dbReference type="OrthoDB" id="616263at2759"/>
<feature type="non-terminal residue" evidence="1">
    <location>
        <position position="582"/>
    </location>
</feature>
<proteinExistence type="predicted"/>
<sequence>MSTVCFSGGGIQFVHFLPKGTTIDSKVFISEVIKPRQQKYIKEYHAKRGQYYLHFDNAPIHKSQYTQTYINAGIFSVLKHPLYSPDISPCDYYLFAFDVVENEVVLNTEDEGYYGKFMHDGTRTQRDITINNVNILILDIDKVNLLRDSYKLYVYTKTETETKLGEKANKSDTFTKTETDTLLVAKVDKTDILDAYIKIETDTKLDEKADKTELIDQYTKTETDTMLDFKANVSDTIDSYSKTEDDAILLLKAEKSNTYSKTETDTNLDLKDDKAELIGACTKTESDEKLDLKLNIADQTDTYTKTKTDILLDAKADNTDLANYVDLTFALTIQGQNQFNNISVATVSKQNINDASILLACGGEMLVTSLVTQPQLYEIRDIATCKSKAYVFDTQSDWIDWMTIQDNVANLSIEDNLFIVDKEVTDNWQDGTNLRILEIELPDISNIIITLGAATGSDNAIIDLQIDGITQRPAKNTTFVTTDNDQSITKMKTLTNTIISNDTQYSGYDNNSKILARCGVKAISYINASSTTANKTLNNNCRFDNSTDGMSTLICSQFIKLGADNAVVLLGTSGTKPISEFG</sequence>
<name>A0A5J4UN45_9EUKA</name>
<dbReference type="InterPro" id="IPR052709">
    <property type="entry name" value="Transposase-MT_Hybrid"/>
</dbReference>
<reference evidence="1 2" key="1">
    <citation type="submission" date="2019-03" db="EMBL/GenBank/DDBJ databases">
        <title>Single cell metagenomics reveals metabolic interactions within the superorganism composed of flagellate Streblomastix strix and complex community of Bacteroidetes bacteria on its surface.</title>
        <authorList>
            <person name="Treitli S.C."/>
            <person name="Kolisko M."/>
            <person name="Husnik F."/>
            <person name="Keeling P."/>
            <person name="Hampl V."/>
        </authorList>
    </citation>
    <scope>NUCLEOTIDE SEQUENCE [LARGE SCALE GENOMIC DNA]</scope>
    <source>
        <strain evidence="1">ST1C</strain>
    </source>
</reference>